<dbReference type="RefSeq" id="WP_274492353.1">
    <property type="nucleotide sequence ID" value="NZ_CP118166.1"/>
</dbReference>
<dbReference type="InterPro" id="IPR000653">
    <property type="entry name" value="DegT/StrS_aminotransferase"/>
</dbReference>
<reference evidence="5" key="1">
    <citation type="submission" date="2023-02" db="EMBL/GenBank/DDBJ databases">
        <title>Genome sequence of Hyphococcus flavus.</title>
        <authorList>
            <person name="Rong J.-C."/>
            <person name="Zhao Q."/>
            <person name="Yi M."/>
            <person name="Wu J.-Y."/>
        </authorList>
    </citation>
    <scope>NUCLEOTIDE SEQUENCE</scope>
    <source>
        <strain evidence="5">MCCC 1K03223</strain>
    </source>
</reference>
<dbReference type="SUPFAM" id="SSF53383">
    <property type="entry name" value="PLP-dependent transferases"/>
    <property type="match status" value="1"/>
</dbReference>
<evidence type="ECO:0000256" key="4">
    <source>
        <dbReference type="RuleBase" id="RU004508"/>
    </source>
</evidence>
<dbReference type="Proteomes" id="UP001214043">
    <property type="component" value="Chromosome"/>
</dbReference>
<name>A0AAF0CE25_9PROT</name>
<proteinExistence type="inferred from homology"/>
<evidence type="ECO:0000313" key="5">
    <source>
        <dbReference type="EMBL" id="WDI30551.1"/>
    </source>
</evidence>
<feature type="modified residue" description="N6-(pyridoxal phosphate)lysine" evidence="3">
    <location>
        <position position="194"/>
    </location>
</feature>
<dbReference type="EMBL" id="CP118166">
    <property type="protein sequence ID" value="WDI30551.1"/>
    <property type="molecule type" value="Genomic_DNA"/>
</dbReference>
<evidence type="ECO:0000256" key="3">
    <source>
        <dbReference type="PIRSR" id="PIRSR000390-2"/>
    </source>
</evidence>
<dbReference type="GO" id="GO:0008483">
    <property type="term" value="F:transaminase activity"/>
    <property type="evidence" value="ECO:0007669"/>
    <property type="project" value="UniProtKB-KW"/>
</dbReference>
<keyword evidence="6" id="KW-1185">Reference proteome</keyword>
<keyword evidence="5" id="KW-0032">Aminotransferase</keyword>
<dbReference type="InterPro" id="IPR015422">
    <property type="entry name" value="PyrdxlP-dep_Trfase_small"/>
</dbReference>
<dbReference type="InterPro" id="IPR015421">
    <property type="entry name" value="PyrdxlP-dep_Trfase_major"/>
</dbReference>
<feature type="active site" description="Proton acceptor" evidence="2">
    <location>
        <position position="194"/>
    </location>
</feature>
<sequence>MKEISARRNTFLPLTSPQIGEEEIEEVVRCLRSGWLATGPRSSEFESAICDLLGSEYAVALSSCTAALHLSMLALGIGESGNREDEVITTPISWPATSNMIWHSGARPIFADIDPDTLNLDIEQVEQKISKRTKAIIPVHMAGQPCDMDELIQISLKHGIPIIEDSAHALGADYKGEMIGGKGRNCCFSFHATKNITCGEGGMFTTSDSRYADRVRILSQHGVVNDSWRRYCTGELHWRLVEPGLKYGMPDILASIGIHQLRRLPHCIEVRRKLAAVYDHKLKGIKGVEPLIQRDDRKSAYNLYIVRMDCDALGITRDEMILALRKNNIGSGVHFQSTHLQPFYQGTLGMSPDSLPIARKLSEQIISLPLSSSMTQDDVDDVIYALTQIISENMSSGADVRR</sequence>
<keyword evidence="3 4" id="KW-0663">Pyridoxal phosphate</keyword>
<dbReference type="Gene3D" id="3.40.640.10">
    <property type="entry name" value="Type I PLP-dependent aspartate aminotransferase-like (Major domain)"/>
    <property type="match status" value="1"/>
</dbReference>
<dbReference type="KEGG" id="hfl:PUV54_11345"/>
<accession>A0AAF0CE25</accession>
<dbReference type="GO" id="GO:0030170">
    <property type="term" value="F:pyridoxal phosphate binding"/>
    <property type="evidence" value="ECO:0007669"/>
    <property type="project" value="TreeGrafter"/>
</dbReference>
<gene>
    <name evidence="5" type="ORF">PUV54_11345</name>
</gene>
<comment type="similarity">
    <text evidence="1 4">Belongs to the DegT/DnrJ/EryC1 family.</text>
</comment>
<evidence type="ECO:0000313" key="6">
    <source>
        <dbReference type="Proteomes" id="UP001214043"/>
    </source>
</evidence>
<dbReference type="InterPro" id="IPR015424">
    <property type="entry name" value="PyrdxlP-dep_Trfase"/>
</dbReference>
<dbReference type="Pfam" id="PF01041">
    <property type="entry name" value="DegT_DnrJ_EryC1"/>
    <property type="match status" value="1"/>
</dbReference>
<evidence type="ECO:0000256" key="1">
    <source>
        <dbReference type="ARBA" id="ARBA00037999"/>
    </source>
</evidence>
<organism evidence="5 6">
    <name type="scientific">Hyphococcus flavus</name>
    <dbReference type="NCBI Taxonomy" id="1866326"/>
    <lineage>
        <taxon>Bacteria</taxon>
        <taxon>Pseudomonadati</taxon>
        <taxon>Pseudomonadota</taxon>
        <taxon>Alphaproteobacteria</taxon>
        <taxon>Parvularculales</taxon>
        <taxon>Parvularculaceae</taxon>
        <taxon>Hyphococcus</taxon>
    </lineage>
</organism>
<evidence type="ECO:0000256" key="2">
    <source>
        <dbReference type="PIRSR" id="PIRSR000390-1"/>
    </source>
</evidence>
<dbReference type="PANTHER" id="PTHR30244:SF34">
    <property type="entry name" value="DTDP-4-AMINO-4,6-DIDEOXYGALACTOSE TRANSAMINASE"/>
    <property type="match status" value="1"/>
</dbReference>
<protein>
    <submittedName>
        <fullName evidence="5">DegT/DnrJ/EryC1/StrS family aminotransferase</fullName>
    </submittedName>
</protein>
<keyword evidence="5" id="KW-0808">Transferase</keyword>
<dbReference type="Gene3D" id="3.90.1150.10">
    <property type="entry name" value="Aspartate Aminotransferase, domain 1"/>
    <property type="match status" value="1"/>
</dbReference>
<dbReference type="AlphaFoldDB" id="A0AAF0CE25"/>
<dbReference type="PANTHER" id="PTHR30244">
    <property type="entry name" value="TRANSAMINASE"/>
    <property type="match status" value="1"/>
</dbReference>
<dbReference type="CDD" id="cd00616">
    <property type="entry name" value="AHBA_syn"/>
    <property type="match status" value="1"/>
</dbReference>
<dbReference type="GO" id="GO:0000271">
    <property type="term" value="P:polysaccharide biosynthetic process"/>
    <property type="evidence" value="ECO:0007669"/>
    <property type="project" value="TreeGrafter"/>
</dbReference>
<dbReference type="PIRSF" id="PIRSF000390">
    <property type="entry name" value="PLP_StrS"/>
    <property type="match status" value="1"/>
</dbReference>